<feature type="non-terminal residue" evidence="1">
    <location>
        <position position="47"/>
    </location>
</feature>
<protein>
    <submittedName>
        <fullName evidence="1">Uncharacterized protein</fullName>
    </submittedName>
</protein>
<evidence type="ECO:0000313" key="2">
    <source>
        <dbReference type="Proteomes" id="UP000054359"/>
    </source>
</evidence>
<dbReference type="EMBL" id="KK117657">
    <property type="protein sequence ID" value="KFM71070.1"/>
    <property type="molecule type" value="Genomic_DNA"/>
</dbReference>
<gene>
    <name evidence="1" type="ORF">X975_13104</name>
</gene>
<accession>A0A087U131</accession>
<organism evidence="1 2">
    <name type="scientific">Stegodyphus mimosarum</name>
    <name type="common">African social velvet spider</name>
    <dbReference type="NCBI Taxonomy" id="407821"/>
    <lineage>
        <taxon>Eukaryota</taxon>
        <taxon>Metazoa</taxon>
        <taxon>Ecdysozoa</taxon>
        <taxon>Arthropoda</taxon>
        <taxon>Chelicerata</taxon>
        <taxon>Arachnida</taxon>
        <taxon>Araneae</taxon>
        <taxon>Araneomorphae</taxon>
        <taxon>Entelegynae</taxon>
        <taxon>Eresoidea</taxon>
        <taxon>Eresidae</taxon>
        <taxon>Stegodyphus</taxon>
    </lineage>
</organism>
<name>A0A087U131_STEMI</name>
<dbReference type="Proteomes" id="UP000054359">
    <property type="component" value="Unassembled WGS sequence"/>
</dbReference>
<dbReference type="AlphaFoldDB" id="A0A087U131"/>
<sequence>MLTVSPKFNPMEGLAVCNIFLFLSCGYQCRSPLWGMLANIFRDQSAK</sequence>
<evidence type="ECO:0000313" key="1">
    <source>
        <dbReference type="EMBL" id="KFM71070.1"/>
    </source>
</evidence>
<dbReference type="PROSITE" id="PS51257">
    <property type="entry name" value="PROKAR_LIPOPROTEIN"/>
    <property type="match status" value="1"/>
</dbReference>
<keyword evidence="2" id="KW-1185">Reference proteome</keyword>
<proteinExistence type="predicted"/>
<reference evidence="1 2" key="1">
    <citation type="submission" date="2013-11" db="EMBL/GenBank/DDBJ databases">
        <title>Genome sequencing of Stegodyphus mimosarum.</title>
        <authorList>
            <person name="Bechsgaard J."/>
        </authorList>
    </citation>
    <scope>NUCLEOTIDE SEQUENCE [LARGE SCALE GENOMIC DNA]</scope>
</reference>